<dbReference type="InterPro" id="IPR029058">
    <property type="entry name" value="AB_hydrolase_fold"/>
</dbReference>
<dbReference type="Gene3D" id="3.40.50.1820">
    <property type="entry name" value="alpha/beta hydrolase"/>
    <property type="match status" value="1"/>
</dbReference>
<protein>
    <recommendedName>
        <fullName evidence="4">AB hydrolase-1 domain-containing protein</fullName>
    </recommendedName>
</protein>
<dbReference type="InterPro" id="IPR000639">
    <property type="entry name" value="Epox_hydrolase-like"/>
</dbReference>
<proteinExistence type="inferred from homology"/>
<name>A0ABN9F5A4_9NEOB</name>
<sequence>MQFYVSRLLLMVTRAALRVSGVLFWILVYVASLLAAVSYLPDALKLIARGPFKAFYWKQRRTAPSCLTSSNHGQHGYIRIKSSGMRFHYVASGAKGSPLMLFLHGFPENWYSWRYQLDEFCQDYWVVAVDLRGFGGSDAPSELLDYKMETLLQDVEDLITGFGYSSCVLVGHDWGGTLAWTFAVRHHNMVSRLIVMNAPHPSAFHDYVLSHPSQLFLSRYVFLFQLPVLPEILLSLADFEYIRRPLVDDSMGIQNKQRRLTSEETEAFIYYLSQKGGMTPPLNYYRNLFGFFPVKAQDVLVPTLLLWGELDVFLEAAMVPEMRQYVHAPFQAEIIQHASHWLQQDCPEEVNRIMRDFLSQEMPMSTHHGHI</sequence>
<accession>A0ABN9F5A4</accession>
<gene>
    <name evidence="5" type="ORF">SPARVUS_LOCUS11287225</name>
</gene>
<feature type="transmembrane region" description="Helical" evidence="3">
    <location>
        <begin position="21"/>
        <end position="40"/>
    </location>
</feature>
<comment type="similarity">
    <text evidence="2">Belongs to the AB hydrolase superfamily. Epoxide hydrolase family.</text>
</comment>
<feature type="domain" description="AB hydrolase-1" evidence="4">
    <location>
        <begin position="98"/>
        <end position="343"/>
    </location>
</feature>
<evidence type="ECO:0000259" key="4">
    <source>
        <dbReference type="Pfam" id="PF00561"/>
    </source>
</evidence>
<dbReference type="Pfam" id="PF00561">
    <property type="entry name" value="Abhydrolase_1"/>
    <property type="match status" value="1"/>
</dbReference>
<evidence type="ECO:0000256" key="2">
    <source>
        <dbReference type="ARBA" id="ARBA00038334"/>
    </source>
</evidence>
<keyword evidence="6" id="KW-1185">Reference proteome</keyword>
<dbReference type="PRINTS" id="PR00111">
    <property type="entry name" value="ABHYDROLASE"/>
</dbReference>
<dbReference type="PRINTS" id="PR00412">
    <property type="entry name" value="EPOXHYDRLASE"/>
</dbReference>
<dbReference type="InterPro" id="IPR000073">
    <property type="entry name" value="AB_hydrolase_1"/>
</dbReference>
<comment type="caution">
    <text evidence="5">The sequence shown here is derived from an EMBL/GenBank/DDBJ whole genome shotgun (WGS) entry which is preliminary data.</text>
</comment>
<evidence type="ECO:0000313" key="6">
    <source>
        <dbReference type="Proteomes" id="UP001162483"/>
    </source>
</evidence>
<keyword evidence="3" id="KW-0812">Transmembrane</keyword>
<dbReference type="Proteomes" id="UP001162483">
    <property type="component" value="Unassembled WGS sequence"/>
</dbReference>
<dbReference type="PANTHER" id="PTHR43329">
    <property type="entry name" value="EPOXIDE HYDROLASE"/>
    <property type="match status" value="1"/>
</dbReference>
<keyword evidence="3" id="KW-1133">Transmembrane helix</keyword>
<dbReference type="EMBL" id="CATNWA010016349">
    <property type="protein sequence ID" value="CAI9591917.1"/>
    <property type="molecule type" value="Genomic_DNA"/>
</dbReference>
<keyword evidence="1" id="KW-0378">Hydrolase</keyword>
<organism evidence="5 6">
    <name type="scientific">Staurois parvus</name>
    <dbReference type="NCBI Taxonomy" id="386267"/>
    <lineage>
        <taxon>Eukaryota</taxon>
        <taxon>Metazoa</taxon>
        <taxon>Chordata</taxon>
        <taxon>Craniata</taxon>
        <taxon>Vertebrata</taxon>
        <taxon>Euteleostomi</taxon>
        <taxon>Amphibia</taxon>
        <taxon>Batrachia</taxon>
        <taxon>Anura</taxon>
        <taxon>Neobatrachia</taxon>
        <taxon>Ranoidea</taxon>
        <taxon>Ranidae</taxon>
        <taxon>Staurois</taxon>
    </lineage>
</organism>
<evidence type="ECO:0000256" key="1">
    <source>
        <dbReference type="ARBA" id="ARBA00022801"/>
    </source>
</evidence>
<reference evidence="5" key="1">
    <citation type="submission" date="2023-05" db="EMBL/GenBank/DDBJ databases">
        <authorList>
            <person name="Stuckert A."/>
        </authorList>
    </citation>
    <scope>NUCLEOTIDE SEQUENCE</scope>
</reference>
<dbReference type="SUPFAM" id="SSF53474">
    <property type="entry name" value="alpha/beta-Hydrolases"/>
    <property type="match status" value="1"/>
</dbReference>
<keyword evidence="3" id="KW-0472">Membrane</keyword>
<evidence type="ECO:0000256" key="3">
    <source>
        <dbReference type="SAM" id="Phobius"/>
    </source>
</evidence>
<evidence type="ECO:0000313" key="5">
    <source>
        <dbReference type="EMBL" id="CAI9591917.1"/>
    </source>
</evidence>